<keyword evidence="10 13" id="KW-1015">Disulfide bond</keyword>
<dbReference type="KEGG" id="csyr:103258851"/>
<dbReference type="STRING" id="1868482.ENSTSYP00000007769"/>
<dbReference type="RefSeq" id="XP_008054719.1">
    <property type="nucleotide sequence ID" value="XM_008056528.2"/>
</dbReference>
<dbReference type="CDD" id="cd00025">
    <property type="entry name" value="BPI1"/>
    <property type="match status" value="1"/>
</dbReference>
<dbReference type="InterPro" id="IPR001124">
    <property type="entry name" value="Lipid-bd_serum_glycop_C"/>
</dbReference>
<keyword evidence="18" id="KW-1185">Reference proteome</keyword>
<dbReference type="PANTHER" id="PTHR10504">
    <property type="entry name" value="BACTERICIDAL PERMEABILITY-INCREASING BPI PROTEIN-RELATED"/>
    <property type="match status" value="1"/>
</dbReference>
<dbReference type="InterPro" id="IPR032942">
    <property type="entry name" value="BPI/LBP/Plunc"/>
</dbReference>
<evidence type="ECO:0000256" key="15">
    <source>
        <dbReference type="SAM" id="SignalP"/>
    </source>
</evidence>
<evidence type="ECO:0000256" key="5">
    <source>
        <dbReference type="ARBA" id="ARBA00022525"/>
    </source>
</evidence>
<dbReference type="Proteomes" id="UP000189704">
    <property type="component" value="Unplaced"/>
</dbReference>
<dbReference type="PANTHER" id="PTHR10504:SF84">
    <property type="entry name" value="BACTERICIDAL PERMEABILITY-INCREASING PROTEIN"/>
    <property type="match status" value="1"/>
</dbReference>
<dbReference type="CDD" id="cd00026">
    <property type="entry name" value="BPI2"/>
    <property type="match status" value="1"/>
</dbReference>
<evidence type="ECO:0000256" key="1">
    <source>
        <dbReference type="ARBA" id="ARBA00004197"/>
    </source>
</evidence>
<reference evidence="19" key="1">
    <citation type="submission" date="2025-08" db="UniProtKB">
        <authorList>
            <consortium name="RefSeq"/>
        </authorList>
    </citation>
    <scope>IDENTIFICATION</scope>
</reference>
<keyword evidence="5 14" id="KW-0964">Secreted</keyword>
<comment type="subunit">
    <text evidence="12 14">Monomer. Homodimer; disulfide-linked.</text>
</comment>
<evidence type="ECO:0000256" key="13">
    <source>
        <dbReference type="PIRSR" id="PIRSR002417-50"/>
    </source>
</evidence>
<dbReference type="InterPro" id="IPR030675">
    <property type="entry name" value="BPI/LBP"/>
</dbReference>
<feature type="signal peptide" evidence="15">
    <location>
        <begin position="1"/>
        <end position="26"/>
    </location>
</feature>
<dbReference type="InterPro" id="IPR017943">
    <property type="entry name" value="Bactericidal_perm-incr_a/b_dom"/>
</dbReference>
<dbReference type="GO" id="GO:0032717">
    <property type="term" value="P:negative regulation of interleukin-8 production"/>
    <property type="evidence" value="ECO:0007669"/>
    <property type="project" value="TreeGrafter"/>
</dbReference>
<comment type="subcellular location">
    <subcellularLocation>
        <location evidence="1">Cytoplasmic granule membrane</location>
    </subcellularLocation>
    <subcellularLocation>
        <location evidence="2 14">Secreted</location>
    </subcellularLocation>
</comment>
<dbReference type="Pfam" id="PF02886">
    <property type="entry name" value="LBP_BPI_CETP_C"/>
    <property type="match status" value="1"/>
</dbReference>
<dbReference type="Gene3D" id="3.15.10.10">
    <property type="entry name" value="Bactericidal permeability-increasing protein, domain 1"/>
    <property type="match status" value="1"/>
</dbReference>
<gene>
    <name evidence="19" type="primary">BPI</name>
</gene>
<feature type="chain" id="PRO_5010528154" description="Bactericidal permeability-increasing protein" evidence="15">
    <location>
        <begin position="27"/>
        <end position="503"/>
    </location>
</feature>
<evidence type="ECO:0000259" key="17">
    <source>
        <dbReference type="SMART" id="SM00329"/>
    </source>
</evidence>
<evidence type="ECO:0000256" key="12">
    <source>
        <dbReference type="ARBA" id="ARBA00025943"/>
    </source>
</evidence>
<dbReference type="GeneID" id="103258851"/>
<dbReference type="GO" id="GO:0005615">
    <property type="term" value="C:extracellular space"/>
    <property type="evidence" value="ECO:0007669"/>
    <property type="project" value="UniProtKB-UniRule"/>
</dbReference>
<accession>A0A1U7T3R4</accession>
<evidence type="ECO:0000256" key="7">
    <source>
        <dbReference type="ARBA" id="ARBA00022588"/>
    </source>
</evidence>
<sequence>MARGPDNTPSWAPLVVLVAVGTGMAGAPNPGAVARISQKGLDYACQQGMAALQKELEKIRIPDFSGKFKIKHLGNGHYSFYSMQMRGFQLPNSQIRMVPSVGLGLSSRNASVRISGRWKARKNFLKTSGGFDLSVEGVSISADLKLGRDPTSGHATVTCSNCSSHIDRVHVRISGRLGWLIRLFRKKIESSLRNNMNSQICNTMTRAVSSKLQPFIQTLPVTAKLDAVAEVNYSLVAPPTVTAETLDVELKGEVSRRDHHSPPPFAPPALALPAVHDRMVYLGLSEYLFNTAGLVYQQAGALSLVLKDDMIPKDSPFRLTTKFLGTLLPQVAKMFPNMEAQFHISVSSPPHLSMQPAGLAFRPTLETQAFAVLPNSSLASLFLLGMSTNASMKVSARSERIVGELRLDRLLLELKHTNVGNFPVELLQALMDYVVPTLVLPRVNQRLQKGFPLPMPARVQLYNLELQSHQNFLMFGADVRYARSRRGGGAVRSCPFRFLRGPF</sequence>
<keyword evidence="9 14" id="KW-0044">Antibiotic</keyword>
<dbReference type="InterPro" id="IPR017942">
    <property type="entry name" value="Lipid-bd_serum_glycop_N"/>
</dbReference>
<dbReference type="GO" id="GO:0032715">
    <property type="term" value="P:negative regulation of interleukin-6 production"/>
    <property type="evidence" value="ECO:0007669"/>
    <property type="project" value="TreeGrafter"/>
</dbReference>
<dbReference type="AlphaFoldDB" id="A0A1U7T3R4"/>
<evidence type="ECO:0000256" key="14">
    <source>
        <dbReference type="RuleBase" id="RU369039"/>
    </source>
</evidence>
<comment type="similarity">
    <text evidence="3">Belongs to the BPI/LBP/Plunc superfamily. BPI/LBP family.</text>
</comment>
<evidence type="ECO:0000256" key="3">
    <source>
        <dbReference type="ARBA" id="ARBA00007292"/>
    </source>
</evidence>
<keyword evidence="14 15" id="KW-0732">Signal</keyword>
<dbReference type="Pfam" id="PF01273">
    <property type="entry name" value="LBP_BPI_CETP"/>
    <property type="match status" value="1"/>
</dbReference>
<dbReference type="SMART" id="SM00328">
    <property type="entry name" value="BPI1"/>
    <property type="match status" value="1"/>
</dbReference>
<evidence type="ECO:0000256" key="4">
    <source>
        <dbReference type="ARBA" id="ARBA00017827"/>
    </source>
</evidence>
<dbReference type="PIRSF" id="PIRSF002417">
    <property type="entry name" value="Lipid_binding_protein"/>
    <property type="match status" value="1"/>
</dbReference>
<dbReference type="OrthoDB" id="10255543at2759"/>
<keyword evidence="8 14" id="KW-0391">Immunity</keyword>
<evidence type="ECO:0000313" key="19">
    <source>
        <dbReference type="RefSeq" id="XP_008054719.1"/>
    </source>
</evidence>
<evidence type="ECO:0000256" key="8">
    <source>
        <dbReference type="ARBA" id="ARBA00022859"/>
    </source>
</evidence>
<evidence type="ECO:0000256" key="2">
    <source>
        <dbReference type="ARBA" id="ARBA00004613"/>
    </source>
</evidence>
<dbReference type="GO" id="GO:0050829">
    <property type="term" value="P:defense response to Gram-negative bacterium"/>
    <property type="evidence" value="ECO:0007669"/>
    <property type="project" value="UniProtKB-UniRule"/>
</dbReference>
<evidence type="ECO:0000256" key="10">
    <source>
        <dbReference type="ARBA" id="ARBA00023157"/>
    </source>
</evidence>
<dbReference type="SMART" id="SM00329">
    <property type="entry name" value="BPI2"/>
    <property type="match status" value="1"/>
</dbReference>
<dbReference type="GO" id="GO:0001530">
    <property type="term" value="F:lipopolysaccharide binding"/>
    <property type="evidence" value="ECO:0007669"/>
    <property type="project" value="TreeGrafter"/>
</dbReference>
<comment type="domain">
    <text evidence="14">The N-terminal region may be exposed to the interior of the granule, whereas the C-terminal portion may be embedded in the membrane. During phagocytosis and degranulation, proteases may be released and activated and cleave BPI at the junction of the N- and C-terminal portions of the molecule, providing controlled release of the N-terminal antibacterial fragment when bacteria are ingested.</text>
</comment>
<feature type="domain" description="Lipid-binding serum glycoprotein C-terminal" evidence="17">
    <location>
        <begin position="274"/>
        <end position="477"/>
    </location>
</feature>
<dbReference type="GO" id="GO:0031663">
    <property type="term" value="P:lipopolysaccharide-mediated signaling pathway"/>
    <property type="evidence" value="ECO:0007669"/>
    <property type="project" value="TreeGrafter"/>
</dbReference>
<keyword evidence="6 14" id="KW-0929">Antimicrobial</keyword>
<dbReference type="GO" id="GO:0043031">
    <property type="term" value="P:negative regulation of macrophage activation"/>
    <property type="evidence" value="ECO:0007669"/>
    <property type="project" value="TreeGrafter"/>
</dbReference>
<dbReference type="CTD" id="671"/>
<keyword evidence="11 14" id="KW-0325">Glycoprotein</keyword>
<protein>
    <recommendedName>
        <fullName evidence="4 14">Bactericidal permeability-increasing protein</fullName>
        <shortName evidence="14">BPI</shortName>
    </recommendedName>
</protein>
<dbReference type="SUPFAM" id="SSF55394">
    <property type="entry name" value="Bactericidal permeability-increasing protein, BPI"/>
    <property type="match status" value="2"/>
</dbReference>
<dbReference type="FunFam" id="3.15.10.10:FF:000001">
    <property type="entry name" value="phospholipid transfer protein-like"/>
    <property type="match status" value="1"/>
</dbReference>
<comment type="domain">
    <text evidence="14">The N- and C-terminal barrels adopt an identical fold despite having only 13% of conserved residues.</text>
</comment>
<name>A0A1U7T3R4_CARSF</name>
<comment type="function">
    <text evidence="14">The cytotoxic action of BPI is limited to many species of Gram-negative bacteria; this specificity may be explained by a strong affinity of the very basic N-terminal half for the negatively charged lipopolysaccharides that are unique to the Gram-negative bacterial outer envelope.</text>
</comment>
<feature type="disulfide bond" evidence="13">
    <location>
        <begin position="162"/>
        <end position="201"/>
    </location>
</feature>
<dbReference type="GO" id="GO:0032720">
    <property type="term" value="P:negative regulation of tumor necrosis factor production"/>
    <property type="evidence" value="ECO:0007669"/>
    <property type="project" value="TreeGrafter"/>
</dbReference>
<evidence type="ECO:0000256" key="6">
    <source>
        <dbReference type="ARBA" id="ARBA00022529"/>
    </source>
</evidence>
<dbReference type="Gene3D" id="3.15.20.10">
    <property type="entry name" value="Bactericidal permeability-increasing protein, domain 2"/>
    <property type="match status" value="1"/>
</dbReference>
<evidence type="ECO:0000256" key="9">
    <source>
        <dbReference type="ARBA" id="ARBA00023022"/>
    </source>
</evidence>
<proteinExistence type="inferred from homology"/>
<feature type="domain" description="Lipid-binding serum glycoprotein N-terminal" evidence="16">
    <location>
        <begin position="35"/>
        <end position="259"/>
    </location>
</feature>
<dbReference type="FunFam" id="3.15.20.10:FF:000001">
    <property type="entry name" value="Phospholipid transfer protein"/>
    <property type="match status" value="1"/>
</dbReference>
<evidence type="ECO:0000259" key="16">
    <source>
        <dbReference type="SMART" id="SM00328"/>
    </source>
</evidence>
<keyword evidence="7 14" id="KW-0399">Innate immunity</keyword>
<evidence type="ECO:0000256" key="11">
    <source>
        <dbReference type="ARBA" id="ARBA00023180"/>
    </source>
</evidence>
<organism evidence="18 19">
    <name type="scientific">Carlito syrichta</name>
    <name type="common">Philippine tarsier</name>
    <name type="synonym">Tarsius syrichta</name>
    <dbReference type="NCBI Taxonomy" id="1868482"/>
    <lineage>
        <taxon>Eukaryota</taxon>
        <taxon>Metazoa</taxon>
        <taxon>Chordata</taxon>
        <taxon>Craniata</taxon>
        <taxon>Vertebrata</taxon>
        <taxon>Euteleostomi</taxon>
        <taxon>Mammalia</taxon>
        <taxon>Eutheria</taxon>
        <taxon>Euarchontoglires</taxon>
        <taxon>Primates</taxon>
        <taxon>Haplorrhini</taxon>
        <taxon>Tarsiiformes</taxon>
        <taxon>Tarsiidae</taxon>
        <taxon>Carlito</taxon>
    </lineage>
</organism>
<dbReference type="GO" id="GO:0045087">
    <property type="term" value="P:innate immune response"/>
    <property type="evidence" value="ECO:0007669"/>
    <property type="project" value="UniProtKB-UniRule"/>
</dbReference>
<evidence type="ECO:0000313" key="18">
    <source>
        <dbReference type="Proteomes" id="UP000189704"/>
    </source>
</evidence>